<comment type="caution">
    <text evidence="2">The sequence shown here is derived from an EMBL/GenBank/DDBJ whole genome shotgun (WGS) entry which is preliminary data.</text>
</comment>
<dbReference type="EMBL" id="LUKN01003834">
    <property type="protein sequence ID" value="OAQ96869.1"/>
    <property type="molecule type" value="Genomic_DNA"/>
</dbReference>
<feature type="domain" description="Polysaccharide lyase family 8 central" evidence="1">
    <location>
        <begin position="1"/>
        <end position="62"/>
    </location>
</feature>
<protein>
    <recommendedName>
        <fullName evidence="1">Polysaccharide lyase family 8 central domain-containing protein</fullName>
    </recommendedName>
</protein>
<dbReference type="InterPro" id="IPR014718">
    <property type="entry name" value="GH-type_carb-bd"/>
</dbReference>
<keyword evidence="3" id="KW-1185">Reference proteome</keyword>
<dbReference type="InterPro" id="IPR038970">
    <property type="entry name" value="Lyase_8"/>
</dbReference>
<dbReference type="Proteomes" id="UP000243081">
    <property type="component" value="Unassembled WGS sequence"/>
</dbReference>
<dbReference type="AlphaFoldDB" id="A0A179I568"/>
<evidence type="ECO:0000259" key="1">
    <source>
        <dbReference type="Pfam" id="PF02278"/>
    </source>
</evidence>
<dbReference type="SUPFAM" id="SSF74650">
    <property type="entry name" value="Galactose mutarotase-like"/>
    <property type="match status" value="1"/>
</dbReference>
<dbReference type="Pfam" id="PF02278">
    <property type="entry name" value="Lyase_8"/>
    <property type="match status" value="1"/>
</dbReference>
<evidence type="ECO:0000313" key="3">
    <source>
        <dbReference type="Proteomes" id="UP000243081"/>
    </source>
</evidence>
<reference evidence="2 3" key="1">
    <citation type="submission" date="2016-03" db="EMBL/GenBank/DDBJ databases">
        <title>Fine-scale spatial genetic structure of a fungal parasite of coffee scale insects.</title>
        <authorList>
            <person name="Jackson D."/>
            <person name="Zemenick K.A."/>
            <person name="Malloure B."/>
            <person name="Quandt C.A."/>
            <person name="James T.Y."/>
        </authorList>
    </citation>
    <scope>NUCLEOTIDE SEQUENCE [LARGE SCALE GENOMIC DNA]</scope>
    <source>
        <strain evidence="2 3">UM487</strain>
    </source>
</reference>
<sequence>MLSTRSANSETINGANPLGYHLGQGTLFTYVDGAEYKDIWASWDWNLIPGTTVARDKPALTATA</sequence>
<dbReference type="Gene3D" id="2.70.98.10">
    <property type="match status" value="1"/>
</dbReference>
<dbReference type="InterPro" id="IPR011013">
    <property type="entry name" value="Gal_mutarotase_sf_dom"/>
</dbReference>
<dbReference type="GO" id="GO:0030246">
    <property type="term" value="F:carbohydrate binding"/>
    <property type="evidence" value="ECO:0007669"/>
    <property type="project" value="InterPro"/>
</dbReference>
<dbReference type="InterPro" id="IPR003159">
    <property type="entry name" value="Lyase_8_central_dom"/>
</dbReference>
<dbReference type="GO" id="GO:0005975">
    <property type="term" value="P:carbohydrate metabolic process"/>
    <property type="evidence" value="ECO:0007669"/>
    <property type="project" value="InterPro"/>
</dbReference>
<dbReference type="GO" id="GO:0016829">
    <property type="term" value="F:lyase activity"/>
    <property type="evidence" value="ECO:0007669"/>
    <property type="project" value="InterPro"/>
</dbReference>
<dbReference type="GO" id="GO:0005576">
    <property type="term" value="C:extracellular region"/>
    <property type="evidence" value="ECO:0007669"/>
    <property type="project" value="InterPro"/>
</dbReference>
<gene>
    <name evidence="2" type="ORF">LLEC1_07261</name>
</gene>
<name>A0A179I568_CORDF</name>
<dbReference type="PANTHER" id="PTHR38481">
    <property type="entry name" value="HYALURONATE LYASE"/>
    <property type="match status" value="1"/>
</dbReference>
<dbReference type="OrthoDB" id="5980780at2759"/>
<dbReference type="PANTHER" id="PTHR38481:SF1">
    <property type="entry name" value="HYALURONATE LYASE"/>
    <property type="match status" value="1"/>
</dbReference>
<proteinExistence type="predicted"/>
<feature type="non-terminal residue" evidence="2">
    <location>
        <position position="64"/>
    </location>
</feature>
<organism evidence="2 3">
    <name type="scientific">Cordyceps confragosa</name>
    <name type="common">Lecanicillium lecanii</name>
    <dbReference type="NCBI Taxonomy" id="2714763"/>
    <lineage>
        <taxon>Eukaryota</taxon>
        <taxon>Fungi</taxon>
        <taxon>Dikarya</taxon>
        <taxon>Ascomycota</taxon>
        <taxon>Pezizomycotina</taxon>
        <taxon>Sordariomycetes</taxon>
        <taxon>Hypocreomycetidae</taxon>
        <taxon>Hypocreales</taxon>
        <taxon>Cordycipitaceae</taxon>
        <taxon>Akanthomyces</taxon>
    </lineage>
</organism>
<evidence type="ECO:0000313" key="2">
    <source>
        <dbReference type="EMBL" id="OAQ96869.1"/>
    </source>
</evidence>
<accession>A0A179I568</accession>